<evidence type="ECO:0000313" key="3">
    <source>
        <dbReference type="Proteomes" id="UP000193920"/>
    </source>
</evidence>
<name>A0A1Y2AR41_9FUNG</name>
<dbReference type="EMBL" id="MCOG01000216">
    <property type="protein sequence ID" value="ORY25011.1"/>
    <property type="molecule type" value="Genomic_DNA"/>
</dbReference>
<reference evidence="2 3" key="1">
    <citation type="submission" date="2016-08" db="EMBL/GenBank/DDBJ databases">
        <title>A Parts List for Fungal Cellulosomes Revealed by Comparative Genomics.</title>
        <authorList>
            <consortium name="DOE Joint Genome Institute"/>
            <person name="Haitjema C.H."/>
            <person name="Gilmore S.P."/>
            <person name="Henske J.K."/>
            <person name="Solomon K.V."/>
            <person name="De Groot R."/>
            <person name="Kuo A."/>
            <person name="Mondo S.J."/>
            <person name="Salamov A.A."/>
            <person name="Labutti K."/>
            <person name="Zhao Z."/>
            <person name="Chiniquy J."/>
            <person name="Barry K."/>
            <person name="Brewer H.M."/>
            <person name="Purvine S.O."/>
            <person name="Wright A.T."/>
            <person name="Boxma B."/>
            <person name="Van Alen T."/>
            <person name="Hackstein J.H."/>
            <person name="Baker S.E."/>
            <person name="Grigoriev I.V."/>
            <person name="O'Malley M.A."/>
        </authorList>
    </citation>
    <scope>NUCLEOTIDE SEQUENCE [LARGE SCALE GENOMIC DNA]</scope>
    <source>
        <strain evidence="2 3">G1</strain>
    </source>
</reference>
<keyword evidence="3" id="KW-1185">Reference proteome</keyword>
<accession>A0A1Y2AR41</accession>
<organism evidence="2 3">
    <name type="scientific">Neocallimastix californiae</name>
    <dbReference type="NCBI Taxonomy" id="1754190"/>
    <lineage>
        <taxon>Eukaryota</taxon>
        <taxon>Fungi</taxon>
        <taxon>Fungi incertae sedis</taxon>
        <taxon>Chytridiomycota</taxon>
        <taxon>Chytridiomycota incertae sedis</taxon>
        <taxon>Neocallimastigomycetes</taxon>
        <taxon>Neocallimastigales</taxon>
        <taxon>Neocallimastigaceae</taxon>
        <taxon>Neocallimastix</taxon>
    </lineage>
</organism>
<sequence length="613" mass="71240">MYRDFKIMHAYTIEANYYCSKEVNEISTSEDVNCSSPIPVSKNFYIEPFSINTMMSMAHGVLCSILEMNYNSNNTDYSEKKWSRLANSPLKNINNVLSWAIEQSEMLLMNTCNEIITPTYKKIVQRLISVSANNDEKPYCNSKNTILKQAKNKIENNSSKNIKESHLLYELENKEKYTINDNNSNNNNNNKTGFINSNSAKINDDNSQKYLKNKNGLHQVVYNKMYNNKTKNKNYKNENKSINKIDSVVSINNSIINKSENNEEKYDQKLEKDNIESNIKMLCLTNLLSKDFSKKELNQTQNQKQYFLNSNKHITNDNNPIIVSQNKKLTSHNNLILQNSKEKKNIKPKLFNAHKFNENRDSDINDITLSQNNNQFINKHKQIRKSSQNFTTINNAFINIYNISIARSNSDINSSDINSSDININDINFSNDEKEENEKLNPKYNLNKNDNSVSDTELENKELLNKVNQFVNLSSENSESNNDIIENHKNFLKNINMKKKHDITKGRYIKKREKCKDSFDQINNNITSGSKEILLKKNDKDKRVLIIKKMNTKINKKVLKITDSLDSLTSINFSTDDTIMLKKGLCNFKLKKNVKKKKKKTRKRKEKKSITKL</sequence>
<dbReference type="AlphaFoldDB" id="A0A1Y2AR41"/>
<evidence type="ECO:0000313" key="2">
    <source>
        <dbReference type="EMBL" id="ORY25011.1"/>
    </source>
</evidence>
<proteinExistence type="predicted"/>
<evidence type="ECO:0000256" key="1">
    <source>
        <dbReference type="SAM" id="MobiDB-lite"/>
    </source>
</evidence>
<dbReference type="STRING" id="1754190.A0A1Y2AR41"/>
<gene>
    <name evidence="2" type="ORF">LY90DRAFT_674983</name>
</gene>
<comment type="caution">
    <text evidence="2">The sequence shown here is derived from an EMBL/GenBank/DDBJ whole genome shotgun (WGS) entry which is preliminary data.</text>
</comment>
<feature type="region of interest" description="Disordered" evidence="1">
    <location>
        <begin position="594"/>
        <end position="613"/>
    </location>
</feature>
<feature type="region of interest" description="Disordered" evidence="1">
    <location>
        <begin position="179"/>
        <end position="199"/>
    </location>
</feature>
<feature type="compositionally biased region" description="Low complexity" evidence="1">
    <location>
        <begin position="180"/>
        <end position="199"/>
    </location>
</feature>
<dbReference type="Proteomes" id="UP000193920">
    <property type="component" value="Unassembled WGS sequence"/>
</dbReference>
<protein>
    <submittedName>
        <fullName evidence="2">Uncharacterized protein</fullName>
    </submittedName>
</protein>